<dbReference type="AlphaFoldDB" id="A0A813LE56"/>
<organism evidence="1 2">
    <name type="scientific">Polarella glacialis</name>
    <name type="common">Dinoflagellate</name>
    <dbReference type="NCBI Taxonomy" id="89957"/>
    <lineage>
        <taxon>Eukaryota</taxon>
        <taxon>Sar</taxon>
        <taxon>Alveolata</taxon>
        <taxon>Dinophyceae</taxon>
        <taxon>Suessiales</taxon>
        <taxon>Suessiaceae</taxon>
        <taxon>Polarella</taxon>
    </lineage>
</organism>
<sequence length="299" mass="32552">EGPRFLNTSLCAVEAFLMPAVLDTSFFDTLLTYTVYVDDFSQHMVANVIIGRGLHERTTLINLDSDGAEHARMELAGINRSDISDREALYSIRRVLADAEHLPPGSARLLLDTAVAFQGMPAGFIDVVRGLKDGQAAYMLQREPACFYGWPLPEYTLRAWQGPQCPGLMDNFVYLSPGLSLTLEDIASRLSWYLTLPPTLSRHSPPCACCDHGKRAGQFALMLALGAGGCVALDEKAFVDGDELTVETQVSHSKNVMALVGQEMRCGFTAQAQRRLNSLPNLWTAARSGIIPGSTEVGA</sequence>
<dbReference type="Proteomes" id="UP000626109">
    <property type="component" value="Unassembled WGS sequence"/>
</dbReference>
<evidence type="ECO:0000313" key="2">
    <source>
        <dbReference type="Proteomes" id="UP000626109"/>
    </source>
</evidence>
<name>A0A813LE56_POLGL</name>
<protein>
    <submittedName>
        <fullName evidence="1">Uncharacterized protein</fullName>
    </submittedName>
</protein>
<feature type="non-terminal residue" evidence="1">
    <location>
        <position position="1"/>
    </location>
</feature>
<comment type="caution">
    <text evidence="1">The sequence shown here is derived from an EMBL/GenBank/DDBJ whole genome shotgun (WGS) entry which is preliminary data.</text>
</comment>
<accession>A0A813LE56</accession>
<dbReference type="EMBL" id="CAJNNW010034987">
    <property type="protein sequence ID" value="CAE8725005.1"/>
    <property type="molecule type" value="Genomic_DNA"/>
</dbReference>
<reference evidence="1" key="1">
    <citation type="submission" date="2021-02" db="EMBL/GenBank/DDBJ databases">
        <authorList>
            <person name="Dougan E. K."/>
            <person name="Rhodes N."/>
            <person name="Thang M."/>
            <person name="Chan C."/>
        </authorList>
    </citation>
    <scope>NUCLEOTIDE SEQUENCE</scope>
</reference>
<gene>
    <name evidence="1" type="ORF">PGLA2088_LOCUS43938</name>
</gene>
<evidence type="ECO:0000313" key="1">
    <source>
        <dbReference type="EMBL" id="CAE8725005.1"/>
    </source>
</evidence>
<proteinExistence type="predicted"/>